<dbReference type="AlphaFoldDB" id="A0A5C6C4Z4"/>
<sequence length="112" mass="12269">MKTRIGLALLLTAALAAFCLLTPRVSAGGAAADRERIHPRTYRVADLAVWSKDGQFQPKMMMSFIQASVEPKGWEAKGGQSTMAPYVQNASLVIATTAETHDKIAKFLEQYR</sequence>
<protein>
    <submittedName>
        <fullName evidence="2">Uncharacterized protein</fullName>
    </submittedName>
</protein>
<dbReference type="Proteomes" id="UP000319908">
    <property type="component" value="Unassembled WGS sequence"/>
</dbReference>
<feature type="chain" id="PRO_5022759798" evidence="1">
    <location>
        <begin position="28"/>
        <end position="112"/>
    </location>
</feature>
<comment type="caution">
    <text evidence="2">The sequence shown here is derived from an EMBL/GenBank/DDBJ whole genome shotgun (WGS) entry which is preliminary data.</text>
</comment>
<keyword evidence="3" id="KW-1185">Reference proteome</keyword>
<feature type="signal peptide" evidence="1">
    <location>
        <begin position="1"/>
        <end position="27"/>
    </location>
</feature>
<dbReference type="OrthoDB" id="288519at2"/>
<organism evidence="2 3">
    <name type="scientific">Allorhodopirellula heiligendammensis</name>
    <dbReference type="NCBI Taxonomy" id="2714739"/>
    <lineage>
        <taxon>Bacteria</taxon>
        <taxon>Pseudomonadati</taxon>
        <taxon>Planctomycetota</taxon>
        <taxon>Planctomycetia</taxon>
        <taxon>Pirellulales</taxon>
        <taxon>Pirellulaceae</taxon>
        <taxon>Allorhodopirellula</taxon>
    </lineage>
</organism>
<accession>A0A5C6C4Z4</accession>
<reference evidence="2 3" key="1">
    <citation type="journal article" date="2020" name="Antonie Van Leeuwenhoek">
        <title>Rhodopirellula heiligendammensis sp. nov., Rhodopirellula pilleata sp. nov., and Rhodopirellula solitaria sp. nov. isolated from natural or artificial marine surfaces in Northern Germany and California, USA, and emended description of the genus Rhodopirellula.</title>
        <authorList>
            <person name="Kallscheuer N."/>
            <person name="Wiegand S."/>
            <person name="Jogler M."/>
            <person name="Boedeker C."/>
            <person name="Peeters S.H."/>
            <person name="Rast P."/>
            <person name="Heuer A."/>
            <person name="Jetten M.S.M."/>
            <person name="Rohde M."/>
            <person name="Jogler C."/>
        </authorList>
    </citation>
    <scope>NUCLEOTIDE SEQUENCE [LARGE SCALE GENOMIC DNA]</scope>
    <source>
        <strain evidence="2 3">Poly21</strain>
    </source>
</reference>
<evidence type="ECO:0000313" key="3">
    <source>
        <dbReference type="Proteomes" id="UP000319908"/>
    </source>
</evidence>
<proteinExistence type="predicted"/>
<evidence type="ECO:0000256" key="1">
    <source>
        <dbReference type="SAM" id="SignalP"/>
    </source>
</evidence>
<dbReference type="EMBL" id="SJPU01000001">
    <property type="protein sequence ID" value="TWU18404.1"/>
    <property type="molecule type" value="Genomic_DNA"/>
</dbReference>
<dbReference type="RefSeq" id="WP_146405465.1">
    <property type="nucleotide sequence ID" value="NZ_SJPU01000001.1"/>
</dbReference>
<gene>
    <name evidence="2" type="ORF">Poly21_05660</name>
</gene>
<name>A0A5C6C4Z4_9BACT</name>
<keyword evidence="1" id="KW-0732">Signal</keyword>
<evidence type="ECO:0000313" key="2">
    <source>
        <dbReference type="EMBL" id="TWU18404.1"/>
    </source>
</evidence>